<dbReference type="GO" id="GO:0004497">
    <property type="term" value="F:monooxygenase activity"/>
    <property type="evidence" value="ECO:0007669"/>
    <property type="project" value="UniProtKB-KW"/>
</dbReference>
<dbReference type="Pfam" id="PF03992">
    <property type="entry name" value="ABM"/>
    <property type="match status" value="1"/>
</dbReference>
<name>A0A1K2BRB2_STRAR</name>
<dbReference type="Proteomes" id="UP000181909">
    <property type="component" value="Unassembled WGS sequence"/>
</dbReference>
<dbReference type="InterPro" id="IPR050744">
    <property type="entry name" value="AI-2_Isomerase_LsrG"/>
</dbReference>
<feature type="domain" description="ABM" evidence="1">
    <location>
        <begin position="2"/>
        <end position="90"/>
    </location>
</feature>
<accession>A0A1K2BRB2</accession>
<dbReference type="PROSITE" id="PS51725">
    <property type="entry name" value="ABM"/>
    <property type="match status" value="1"/>
</dbReference>
<dbReference type="OrthoDB" id="8452260at2"/>
<dbReference type="STRING" id="1893.SAMN02787144_1009107"/>
<organism evidence="2 3">
    <name type="scientific">Streptomyces atratus</name>
    <dbReference type="NCBI Taxonomy" id="1893"/>
    <lineage>
        <taxon>Bacteria</taxon>
        <taxon>Bacillati</taxon>
        <taxon>Actinomycetota</taxon>
        <taxon>Actinomycetes</taxon>
        <taxon>Kitasatosporales</taxon>
        <taxon>Streptomycetaceae</taxon>
        <taxon>Streptomyces</taxon>
    </lineage>
</organism>
<gene>
    <name evidence="2" type="ORF">SAMN02787144_1009107</name>
</gene>
<dbReference type="InterPro" id="IPR007138">
    <property type="entry name" value="ABM_dom"/>
</dbReference>
<dbReference type="RefSeq" id="WP_072486142.1">
    <property type="nucleotide sequence ID" value="NZ_CP108276.1"/>
</dbReference>
<dbReference type="EMBL" id="FPJO01000009">
    <property type="protein sequence ID" value="SFY01153.1"/>
    <property type="molecule type" value="Genomic_DNA"/>
</dbReference>
<protein>
    <submittedName>
        <fullName evidence="2">Quinol monooxygenase YgiN</fullName>
    </submittedName>
</protein>
<reference evidence="2 3" key="1">
    <citation type="submission" date="2016-11" db="EMBL/GenBank/DDBJ databases">
        <authorList>
            <person name="Jaros S."/>
            <person name="Januszkiewicz K."/>
            <person name="Wedrychowicz H."/>
        </authorList>
    </citation>
    <scope>NUCLEOTIDE SEQUENCE [LARGE SCALE GENOMIC DNA]</scope>
    <source>
        <strain evidence="2 3">OK807</strain>
    </source>
</reference>
<dbReference type="PANTHER" id="PTHR33336:SF3">
    <property type="entry name" value="ABM DOMAIN-CONTAINING PROTEIN"/>
    <property type="match status" value="1"/>
</dbReference>
<dbReference type="AlphaFoldDB" id="A0A1K2BRB2"/>
<dbReference type="Gene3D" id="3.30.70.100">
    <property type="match status" value="1"/>
</dbReference>
<keyword evidence="2" id="KW-0560">Oxidoreductase</keyword>
<evidence type="ECO:0000259" key="1">
    <source>
        <dbReference type="PROSITE" id="PS51725"/>
    </source>
</evidence>
<dbReference type="SUPFAM" id="SSF54909">
    <property type="entry name" value="Dimeric alpha+beta barrel"/>
    <property type="match status" value="1"/>
</dbReference>
<evidence type="ECO:0000313" key="2">
    <source>
        <dbReference type="EMBL" id="SFY01153.1"/>
    </source>
</evidence>
<dbReference type="InterPro" id="IPR011008">
    <property type="entry name" value="Dimeric_a/b-barrel"/>
</dbReference>
<sequence>MIFIAVKFTVRSEERDNWLPAVEPFTLATRQEPGNVFFEWSYSVENPDQFVLLEAFASPEAGEAHVKSEHFASAMDLMADLVAETPEIINVEVPGEGWSRMAEVTPRSR</sequence>
<evidence type="ECO:0000313" key="3">
    <source>
        <dbReference type="Proteomes" id="UP000181909"/>
    </source>
</evidence>
<proteinExistence type="predicted"/>
<dbReference type="PANTHER" id="PTHR33336">
    <property type="entry name" value="QUINOL MONOOXYGENASE YGIN-RELATED"/>
    <property type="match status" value="1"/>
</dbReference>
<keyword evidence="2" id="KW-0503">Monooxygenase</keyword>